<reference evidence="1 2" key="2">
    <citation type="journal article" date="2015" name="Eukaryot. Cell">
        <title>Genetic mapping reveals that sinefungin resistance in Toxoplasma gondii is controlled by a putative amino acid transporter locus that can be used as a negative selectable marker.</title>
        <authorList>
            <person name="Behnke M.S."/>
            <person name="Khan A."/>
            <person name="Sibley L.D."/>
        </authorList>
    </citation>
    <scope>NUCLEOTIDE SEQUENCE [LARGE SCALE GENOMIC DNA]</scope>
    <source>
        <strain evidence="1 2">VAND</strain>
    </source>
</reference>
<evidence type="ECO:0000313" key="1">
    <source>
        <dbReference type="EMBL" id="KFH06373.1"/>
    </source>
</evidence>
<feature type="non-terminal residue" evidence="1">
    <location>
        <position position="19"/>
    </location>
</feature>
<reference evidence="1 2" key="1">
    <citation type="submission" date="2014-08" db="EMBL/GenBank/DDBJ databases">
        <authorList>
            <person name="Sibley D."/>
            <person name="Venepally P."/>
            <person name="Karamycheva S."/>
            <person name="Hadjithomas M."/>
            <person name="Khan A."/>
            <person name="Brunk B."/>
            <person name="Roos D."/>
            <person name="Caler E."/>
            <person name="Lorenzi H."/>
        </authorList>
    </citation>
    <scope>NUCLEOTIDE SEQUENCE [LARGE SCALE GENOMIC DNA]</scope>
    <source>
        <strain evidence="1 2">VAND</strain>
    </source>
</reference>
<dbReference type="Proteomes" id="UP000028840">
    <property type="component" value="Unassembled WGS sequence"/>
</dbReference>
<keyword evidence="1" id="KW-0687">Ribonucleoprotein</keyword>
<name>A0A086Q191_TOXGO</name>
<proteinExistence type="predicted"/>
<gene>
    <name evidence="1" type="ORF">TGVAND_275750A</name>
</gene>
<sequence>MSGGVMSNKKLQKIMTQPI</sequence>
<organism evidence="1 2">
    <name type="scientific">Toxoplasma gondii VAND</name>
    <dbReference type="NCBI Taxonomy" id="933077"/>
    <lineage>
        <taxon>Eukaryota</taxon>
        <taxon>Sar</taxon>
        <taxon>Alveolata</taxon>
        <taxon>Apicomplexa</taxon>
        <taxon>Conoidasida</taxon>
        <taxon>Coccidia</taxon>
        <taxon>Eucoccidiorida</taxon>
        <taxon>Eimeriorina</taxon>
        <taxon>Sarcocystidae</taxon>
        <taxon>Toxoplasma</taxon>
    </lineage>
</organism>
<evidence type="ECO:0000313" key="2">
    <source>
        <dbReference type="Proteomes" id="UP000028840"/>
    </source>
</evidence>
<dbReference type="VEuPathDB" id="ToxoDB:TGVAND_275750A"/>
<dbReference type="GO" id="GO:1990904">
    <property type="term" value="C:ribonucleoprotein complex"/>
    <property type="evidence" value="ECO:0007669"/>
    <property type="project" value="UniProtKB-KW"/>
</dbReference>
<dbReference type="AlphaFoldDB" id="A0A086Q191"/>
<dbReference type="EMBL" id="AEYJ02000903">
    <property type="protein sequence ID" value="KFH06373.1"/>
    <property type="molecule type" value="Genomic_DNA"/>
</dbReference>
<protein>
    <submittedName>
        <fullName evidence="1">Putative small nuclear ribonucleoprotein E</fullName>
    </submittedName>
</protein>
<accession>A0A086Q191</accession>
<comment type="caution">
    <text evidence="1">The sequence shown here is derived from an EMBL/GenBank/DDBJ whole genome shotgun (WGS) entry which is preliminary data.</text>
</comment>